<dbReference type="EMBL" id="UGNP01000001">
    <property type="protein sequence ID" value="STX09457.1"/>
    <property type="molecule type" value="Genomic_DNA"/>
</dbReference>
<dbReference type="Proteomes" id="UP000254330">
    <property type="component" value="Unassembled WGS sequence"/>
</dbReference>
<dbReference type="RefSeq" id="WP_109350217.1">
    <property type="nucleotide sequence ID" value="NZ_BJUE01000021.1"/>
</dbReference>
<dbReference type="Proteomes" id="UP000294641">
    <property type="component" value="Unassembled WGS sequence"/>
</dbReference>
<dbReference type="EMBL" id="SNZG01000027">
    <property type="protein sequence ID" value="TDR36025.1"/>
    <property type="molecule type" value="Genomic_DNA"/>
</dbReference>
<proteinExistence type="predicted"/>
<keyword evidence="4" id="KW-1185">Reference proteome</keyword>
<evidence type="ECO:0000313" key="3">
    <source>
        <dbReference type="Proteomes" id="UP000254330"/>
    </source>
</evidence>
<reference evidence="1 3" key="1">
    <citation type="submission" date="2018-06" db="EMBL/GenBank/DDBJ databases">
        <authorList>
            <consortium name="Pathogen Informatics"/>
            <person name="Doyle S."/>
        </authorList>
    </citation>
    <scope>NUCLEOTIDE SEQUENCE [LARGE SCALE GENOMIC DNA]</scope>
    <source>
        <strain evidence="1 3">NCTC10597</strain>
    </source>
</reference>
<accession>A0A8B4Q9S0</accession>
<protein>
    <submittedName>
        <fullName evidence="2">YpjP-like protein</fullName>
    </submittedName>
</protein>
<evidence type="ECO:0000313" key="2">
    <source>
        <dbReference type="EMBL" id="TDR36025.1"/>
    </source>
</evidence>
<dbReference type="OrthoDB" id="2435352at2"/>
<evidence type="ECO:0000313" key="1">
    <source>
        <dbReference type="EMBL" id="STX09457.1"/>
    </source>
</evidence>
<comment type="caution">
    <text evidence="1">The sequence shown here is derived from an EMBL/GenBank/DDBJ whole genome shotgun (WGS) entry which is preliminary data.</text>
</comment>
<evidence type="ECO:0000313" key="4">
    <source>
        <dbReference type="Proteomes" id="UP000294641"/>
    </source>
</evidence>
<reference evidence="2 4" key="2">
    <citation type="submission" date="2019-03" db="EMBL/GenBank/DDBJ databases">
        <title>Genomic Encyclopedia of Type Strains, Phase IV (KMG-IV): sequencing the most valuable type-strain genomes for metagenomic binning, comparative biology and taxonomic classification.</title>
        <authorList>
            <person name="Goeker M."/>
        </authorList>
    </citation>
    <scope>NUCLEOTIDE SEQUENCE [LARGE SCALE GENOMIC DNA]</scope>
    <source>
        <strain evidence="2 4">DSM 20580</strain>
    </source>
</reference>
<name>A0A8B4Q9S0_9BACL</name>
<sequence length="190" mass="22161">MKQWIQKFLVSAVAVVTLGVITPSHTIWNNLLEDQASAKSQNYGETHSTYIESSFEIPYQEVDLISIAKEQSYEKFGTKVGPKIQNEFDQVIFPKMQEVMDQVLEDLDEQEKQQIAITERPSGNYSEKMFNVYNEATGEDIIRFHVRTENRPLDGYFYNFHYHLADDDFAKHHDLGDVYWSKNTPPKWLS</sequence>
<dbReference type="Pfam" id="PF14005">
    <property type="entry name" value="YpjP"/>
    <property type="match status" value="1"/>
</dbReference>
<organism evidence="1 3">
    <name type="scientific">Kurthia zopfii</name>
    <dbReference type="NCBI Taxonomy" id="1650"/>
    <lineage>
        <taxon>Bacteria</taxon>
        <taxon>Bacillati</taxon>
        <taxon>Bacillota</taxon>
        <taxon>Bacilli</taxon>
        <taxon>Bacillales</taxon>
        <taxon>Caryophanaceae</taxon>
        <taxon>Kurthia</taxon>
    </lineage>
</organism>
<gene>
    <name evidence="2" type="ORF">DFR61_12724</name>
    <name evidence="1" type="ORF">NCTC10597_01132</name>
</gene>
<dbReference type="AlphaFoldDB" id="A0A8B4Q9S0"/>
<dbReference type="InterPro" id="IPR025616">
    <property type="entry name" value="YpjP"/>
</dbReference>